<dbReference type="AlphaFoldDB" id="A0A4R7TAP4"/>
<organism evidence="3 4">
    <name type="scientific">Kribbella voronezhensis</name>
    <dbReference type="NCBI Taxonomy" id="2512212"/>
    <lineage>
        <taxon>Bacteria</taxon>
        <taxon>Bacillati</taxon>
        <taxon>Actinomycetota</taxon>
        <taxon>Actinomycetes</taxon>
        <taxon>Propionibacteriales</taxon>
        <taxon>Kribbellaceae</taxon>
        <taxon>Kribbella</taxon>
    </lineage>
</organism>
<name>A0A4R7TAP4_9ACTN</name>
<dbReference type="RefSeq" id="WP_166678572.1">
    <property type="nucleotide sequence ID" value="NZ_SOCE01000001.1"/>
</dbReference>
<dbReference type="Gene3D" id="3.40.630.30">
    <property type="match status" value="1"/>
</dbReference>
<dbReference type="InterPro" id="IPR016181">
    <property type="entry name" value="Acyl_CoA_acyltransferase"/>
</dbReference>
<evidence type="ECO:0000313" key="3">
    <source>
        <dbReference type="EMBL" id="TDU89102.1"/>
    </source>
</evidence>
<feature type="domain" description="N-acetyltransferase" evidence="2">
    <location>
        <begin position="86"/>
        <end position="236"/>
    </location>
</feature>
<dbReference type="SUPFAM" id="SSF55729">
    <property type="entry name" value="Acyl-CoA N-acyltransferases (Nat)"/>
    <property type="match status" value="1"/>
</dbReference>
<dbReference type="PROSITE" id="PS51186">
    <property type="entry name" value="GNAT"/>
    <property type="match status" value="1"/>
</dbReference>
<evidence type="ECO:0000256" key="1">
    <source>
        <dbReference type="SAM" id="MobiDB-lite"/>
    </source>
</evidence>
<comment type="caution">
    <text evidence="3">The sequence shown here is derived from an EMBL/GenBank/DDBJ whole genome shotgun (WGS) entry which is preliminary data.</text>
</comment>
<dbReference type="Proteomes" id="UP000295151">
    <property type="component" value="Unassembled WGS sequence"/>
</dbReference>
<dbReference type="GO" id="GO:0016747">
    <property type="term" value="F:acyltransferase activity, transferring groups other than amino-acyl groups"/>
    <property type="evidence" value="ECO:0007669"/>
    <property type="project" value="InterPro"/>
</dbReference>
<gene>
    <name evidence="3" type="ORF">EV138_2657</name>
</gene>
<evidence type="ECO:0000313" key="4">
    <source>
        <dbReference type="Proteomes" id="UP000295151"/>
    </source>
</evidence>
<keyword evidence="3" id="KW-0808">Transferase</keyword>
<reference evidence="3 4" key="1">
    <citation type="submission" date="2019-03" db="EMBL/GenBank/DDBJ databases">
        <title>Genomic Encyclopedia of Type Strains, Phase III (KMG-III): the genomes of soil and plant-associated and newly described type strains.</title>
        <authorList>
            <person name="Whitman W."/>
        </authorList>
    </citation>
    <scope>NUCLEOTIDE SEQUENCE [LARGE SCALE GENOMIC DNA]</scope>
    <source>
        <strain evidence="3 4">VKM Ac-2575</strain>
    </source>
</reference>
<dbReference type="CDD" id="cd04301">
    <property type="entry name" value="NAT_SF"/>
    <property type="match status" value="1"/>
</dbReference>
<dbReference type="EMBL" id="SOCE01000001">
    <property type="protein sequence ID" value="TDU89102.1"/>
    <property type="molecule type" value="Genomic_DNA"/>
</dbReference>
<protein>
    <submittedName>
        <fullName evidence="3">Acetyltransferase (GNAT) family protein</fullName>
    </submittedName>
</protein>
<dbReference type="InterPro" id="IPR000182">
    <property type="entry name" value="GNAT_dom"/>
</dbReference>
<sequence>MDELVRRWQRGWGLCRGLPPARLLKQGEAQAGLQAELGLPGRAREIFTLSDDPGLVAELVTPTPETWVTVTTTRRADEVAAELTGLGFEVFAERKALMTIALADHPVAPARPEYAVELETAASQYGAVERVRVVDQAGVVAARGMVAVVGTDAVMHDIHTDPTHRRRGLGSVVMSTLSRRAAELGATTGLLMATADGVRLYERLGWLWRATMVTGRSGVSAPGPEGGDLRPVLASR</sequence>
<accession>A0A4R7TAP4</accession>
<proteinExistence type="predicted"/>
<evidence type="ECO:0000259" key="2">
    <source>
        <dbReference type="PROSITE" id="PS51186"/>
    </source>
</evidence>
<feature type="region of interest" description="Disordered" evidence="1">
    <location>
        <begin position="217"/>
        <end position="236"/>
    </location>
</feature>
<keyword evidence="4" id="KW-1185">Reference proteome</keyword>
<dbReference type="Pfam" id="PF00583">
    <property type="entry name" value="Acetyltransf_1"/>
    <property type="match status" value="1"/>
</dbReference>